<dbReference type="SMART" id="SM00322">
    <property type="entry name" value="KH"/>
    <property type="match status" value="3"/>
</dbReference>
<keyword evidence="2" id="KW-0694">RNA-binding</keyword>
<dbReference type="RefSeq" id="XP_019857699.1">
    <property type="nucleotide sequence ID" value="XM_020002140.1"/>
</dbReference>
<dbReference type="CDD" id="cd00105">
    <property type="entry name" value="KH-I"/>
    <property type="match status" value="1"/>
</dbReference>
<keyword evidence="1" id="KW-0677">Repeat</keyword>
<reference evidence="5" key="2">
    <citation type="submission" date="2024-06" db="UniProtKB">
        <authorList>
            <consortium name="EnsemblMetazoa"/>
        </authorList>
    </citation>
    <scope>IDENTIFICATION</scope>
</reference>
<dbReference type="GO" id="GO:0003723">
    <property type="term" value="F:RNA binding"/>
    <property type="evidence" value="ECO:0007669"/>
    <property type="project" value="UniProtKB-UniRule"/>
</dbReference>
<feature type="domain" description="K Homology" evidence="4">
    <location>
        <begin position="80"/>
        <end position="151"/>
    </location>
</feature>
<feature type="compositionally biased region" description="Low complexity" evidence="3">
    <location>
        <begin position="328"/>
        <end position="356"/>
    </location>
</feature>
<feature type="compositionally biased region" description="Gly residues" evidence="3">
    <location>
        <begin position="157"/>
        <end position="187"/>
    </location>
</feature>
<name>A0AAN0JLQ9_AMPQE</name>
<dbReference type="Pfam" id="PF00013">
    <property type="entry name" value="KH_1"/>
    <property type="match status" value="3"/>
</dbReference>
<feature type="compositionally biased region" description="Low complexity" evidence="3">
    <location>
        <begin position="243"/>
        <end position="256"/>
    </location>
</feature>
<dbReference type="Gene3D" id="3.30.1370.10">
    <property type="entry name" value="K Homology domain, type 1"/>
    <property type="match status" value="3"/>
</dbReference>
<dbReference type="InterPro" id="IPR036612">
    <property type="entry name" value="KH_dom_type_1_sf"/>
</dbReference>
<evidence type="ECO:0000256" key="2">
    <source>
        <dbReference type="PROSITE-ProRule" id="PRU00117"/>
    </source>
</evidence>
<dbReference type="PANTHER" id="PTHR10288">
    <property type="entry name" value="KH DOMAIN CONTAINING RNA BINDING PROTEIN"/>
    <property type="match status" value="1"/>
</dbReference>
<dbReference type="CDD" id="cd22432">
    <property type="entry name" value="KH-I_HNRNPK_rpt1"/>
    <property type="match status" value="1"/>
</dbReference>
<dbReference type="AlphaFoldDB" id="A0AAN0JLQ9"/>
<evidence type="ECO:0000256" key="3">
    <source>
        <dbReference type="SAM" id="MobiDB-lite"/>
    </source>
</evidence>
<organism evidence="5 6">
    <name type="scientific">Amphimedon queenslandica</name>
    <name type="common">Sponge</name>
    <dbReference type="NCBI Taxonomy" id="400682"/>
    <lineage>
        <taxon>Eukaryota</taxon>
        <taxon>Metazoa</taxon>
        <taxon>Porifera</taxon>
        <taxon>Demospongiae</taxon>
        <taxon>Heteroscleromorpha</taxon>
        <taxon>Haplosclerida</taxon>
        <taxon>Niphatidae</taxon>
        <taxon>Amphimedon</taxon>
    </lineage>
</organism>
<feature type="domain" description="K Homology" evidence="4">
    <location>
        <begin position="1"/>
        <end position="70"/>
    </location>
</feature>
<feature type="compositionally biased region" description="Pro residues" evidence="3">
    <location>
        <begin position="195"/>
        <end position="211"/>
    </location>
</feature>
<dbReference type="PROSITE" id="PS50084">
    <property type="entry name" value="KH_TYPE_1"/>
    <property type="match status" value="3"/>
</dbReference>
<dbReference type="EnsemblMetazoa" id="XM_020002140.1">
    <property type="protein sequence ID" value="XP_019857699.1"/>
    <property type="gene ID" value="LOC100640050"/>
</dbReference>
<dbReference type="InterPro" id="IPR004087">
    <property type="entry name" value="KH_dom"/>
</dbReference>
<dbReference type="Proteomes" id="UP000007879">
    <property type="component" value="Unassembled WGS sequence"/>
</dbReference>
<sequence>MPSTLRVLLRSIDAGGIIGKGGENIKRLRKKYDCQVQLPDSSGSPERVLTVVGEQLNCVGVFGEILEKVKIEVRRRDSHSPLEVQILIPQPFMGTIIGTGGTKIKELRKKSSANIKIFTEPMPYSNERSISLSGSEDQIVECVTFFLQEIGQNYRGGGGGGGRGGGGGGRYSGPPGGSHYSGGGGGASNYSSDSGPPPANGPSGQAPPPIKQEPGTMVPPSAPPPVVQYPHSSPGSQPGGGVQSSYNNYYSNTSYNQPPPVPPTHSQLPPPSNAPQSGGTGYTPPIAPPTGYPPIQQSYSSGGSYPSASQSGYSSQGGSYGSGTPGNYQSSSSYQYSYSSQTPSQGAPSQQPPSNSGYYSGQYHTGPPPQAPSMFPSAAAMTTGSYGGGAGGGDQSSKQVTIPNEYAEAILGPGGSNIQNIRSQSHCSVTMDNHSSDGSQRIITIVGSASNIAIAEDMMKESVRSKHKI</sequence>
<evidence type="ECO:0000259" key="4">
    <source>
        <dbReference type="SMART" id="SM00322"/>
    </source>
</evidence>
<evidence type="ECO:0000313" key="6">
    <source>
        <dbReference type="Proteomes" id="UP000007879"/>
    </source>
</evidence>
<dbReference type="CDD" id="cd22437">
    <property type="entry name" value="KH-I_BTR1_rpt2"/>
    <property type="match status" value="1"/>
</dbReference>
<feature type="compositionally biased region" description="Pro residues" evidence="3">
    <location>
        <begin position="257"/>
        <end position="273"/>
    </location>
</feature>
<feature type="compositionally biased region" description="Low complexity" evidence="3">
    <location>
        <begin position="293"/>
        <end position="317"/>
    </location>
</feature>
<evidence type="ECO:0000256" key="1">
    <source>
        <dbReference type="ARBA" id="ARBA00022737"/>
    </source>
</evidence>
<proteinExistence type="predicted"/>
<accession>A0AAN0JLQ9</accession>
<protein>
    <recommendedName>
        <fullName evidence="4">K Homology domain-containing protein</fullName>
    </recommendedName>
</protein>
<feature type="region of interest" description="Disordered" evidence="3">
    <location>
        <begin position="157"/>
        <end position="379"/>
    </location>
</feature>
<dbReference type="SUPFAM" id="SSF54791">
    <property type="entry name" value="Eukaryotic type KH-domain (KH-domain type I)"/>
    <property type="match status" value="3"/>
</dbReference>
<keyword evidence="6" id="KW-1185">Reference proteome</keyword>
<reference evidence="6" key="1">
    <citation type="journal article" date="2010" name="Nature">
        <title>The Amphimedon queenslandica genome and the evolution of animal complexity.</title>
        <authorList>
            <person name="Srivastava M."/>
            <person name="Simakov O."/>
            <person name="Chapman J."/>
            <person name="Fahey B."/>
            <person name="Gauthier M.E."/>
            <person name="Mitros T."/>
            <person name="Richards G.S."/>
            <person name="Conaco C."/>
            <person name="Dacre M."/>
            <person name="Hellsten U."/>
            <person name="Larroux C."/>
            <person name="Putnam N.H."/>
            <person name="Stanke M."/>
            <person name="Adamska M."/>
            <person name="Darling A."/>
            <person name="Degnan S.M."/>
            <person name="Oakley T.H."/>
            <person name="Plachetzki D.C."/>
            <person name="Zhai Y."/>
            <person name="Adamski M."/>
            <person name="Calcino A."/>
            <person name="Cummins S.F."/>
            <person name="Goodstein D.M."/>
            <person name="Harris C."/>
            <person name="Jackson D.J."/>
            <person name="Leys S.P."/>
            <person name="Shu S."/>
            <person name="Woodcroft B.J."/>
            <person name="Vervoort M."/>
            <person name="Kosik K.S."/>
            <person name="Manning G."/>
            <person name="Degnan B.M."/>
            <person name="Rokhsar D.S."/>
        </authorList>
    </citation>
    <scope>NUCLEOTIDE SEQUENCE [LARGE SCALE GENOMIC DNA]</scope>
</reference>
<feature type="domain" description="K Homology" evidence="4">
    <location>
        <begin position="394"/>
        <end position="464"/>
    </location>
</feature>
<dbReference type="KEGG" id="aqu:100640050"/>
<dbReference type="InterPro" id="IPR004088">
    <property type="entry name" value="KH_dom_type_1"/>
</dbReference>
<evidence type="ECO:0000313" key="5">
    <source>
        <dbReference type="EnsemblMetazoa" id="XP_019857699.1"/>
    </source>
</evidence>
<dbReference type="GeneID" id="100640050"/>